<organism evidence="2 3">
    <name type="scientific">Chionoecetes opilio</name>
    <name type="common">Atlantic snow crab</name>
    <name type="synonym">Cancer opilio</name>
    <dbReference type="NCBI Taxonomy" id="41210"/>
    <lineage>
        <taxon>Eukaryota</taxon>
        <taxon>Metazoa</taxon>
        <taxon>Ecdysozoa</taxon>
        <taxon>Arthropoda</taxon>
        <taxon>Crustacea</taxon>
        <taxon>Multicrustacea</taxon>
        <taxon>Malacostraca</taxon>
        <taxon>Eumalacostraca</taxon>
        <taxon>Eucarida</taxon>
        <taxon>Decapoda</taxon>
        <taxon>Pleocyemata</taxon>
        <taxon>Brachyura</taxon>
        <taxon>Eubrachyura</taxon>
        <taxon>Majoidea</taxon>
        <taxon>Majidae</taxon>
        <taxon>Chionoecetes</taxon>
    </lineage>
</organism>
<name>A0A8J4XRD7_CHIOP</name>
<dbReference type="OrthoDB" id="7480422at2759"/>
<keyword evidence="3" id="KW-1185">Reference proteome</keyword>
<dbReference type="EMBL" id="JACEEZ010021890">
    <property type="protein sequence ID" value="KAG0712987.1"/>
    <property type="molecule type" value="Genomic_DNA"/>
</dbReference>
<gene>
    <name evidence="2" type="ORF">GWK47_017243</name>
</gene>
<dbReference type="Proteomes" id="UP000770661">
    <property type="component" value="Unassembled WGS sequence"/>
</dbReference>
<proteinExistence type="predicted"/>
<dbReference type="AlphaFoldDB" id="A0A8J4XRD7"/>
<evidence type="ECO:0000313" key="2">
    <source>
        <dbReference type="EMBL" id="KAG0712987.1"/>
    </source>
</evidence>
<comment type="caution">
    <text evidence="2">The sequence shown here is derived from an EMBL/GenBank/DDBJ whole genome shotgun (WGS) entry which is preliminary data.</text>
</comment>
<accession>A0A8J4XRD7</accession>
<evidence type="ECO:0000313" key="3">
    <source>
        <dbReference type="Proteomes" id="UP000770661"/>
    </source>
</evidence>
<evidence type="ECO:0000256" key="1">
    <source>
        <dbReference type="SAM" id="MobiDB-lite"/>
    </source>
</evidence>
<feature type="region of interest" description="Disordered" evidence="1">
    <location>
        <begin position="87"/>
        <end position="111"/>
    </location>
</feature>
<sequence>MQATGTNTPFLLKAEKINQESGQHSRGEFDSGLTYTSHVKRSQGCCLETELHLDASRTSWSAQGSRHTLTSHNSATDEILAPRMVLAPRLPPPPDRGFKPEPRARLKSPRLCTDNSTSPACGVDVAGMGVCYTAHSMQLLQLAELRLNPRAGPPIYPCGPHIDHQVTVPFARTEHYLRSFLTPAYVVDYGTPWCARNDLHITTSSTP</sequence>
<protein>
    <submittedName>
        <fullName evidence="2">Uncharacterized protein</fullName>
    </submittedName>
</protein>
<reference evidence="2" key="1">
    <citation type="submission" date="2020-07" db="EMBL/GenBank/DDBJ databases">
        <title>The High-quality genome of the commercially important snow crab, Chionoecetes opilio.</title>
        <authorList>
            <person name="Jeong J.-H."/>
            <person name="Ryu S."/>
        </authorList>
    </citation>
    <scope>NUCLEOTIDE SEQUENCE</scope>
    <source>
        <strain evidence="2">MADBK_172401_WGS</strain>
        <tissue evidence="2">Digestive gland</tissue>
    </source>
</reference>